<dbReference type="STRING" id="1129374.AJE_15589"/>
<organism evidence="1 2">
    <name type="scientific">Alishewanella jeotgali KCTC 22429</name>
    <dbReference type="NCBI Taxonomy" id="1129374"/>
    <lineage>
        <taxon>Bacteria</taxon>
        <taxon>Pseudomonadati</taxon>
        <taxon>Pseudomonadota</taxon>
        <taxon>Gammaproteobacteria</taxon>
        <taxon>Alteromonadales</taxon>
        <taxon>Alteromonadaceae</taxon>
        <taxon>Alishewanella</taxon>
    </lineage>
</organism>
<dbReference type="RefSeq" id="WP_008951660.1">
    <property type="nucleotide sequence ID" value="NZ_AHTH01000049.1"/>
</dbReference>
<dbReference type="PATRIC" id="fig|1129374.4.peg.3090"/>
<accession>H3ZIA7</accession>
<evidence type="ECO:0008006" key="3">
    <source>
        <dbReference type="Google" id="ProtNLM"/>
    </source>
</evidence>
<reference evidence="1 2" key="1">
    <citation type="journal article" date="2012" name="J. Bacteriol.">
        <title>Genome Sequence of Extracellular-Protease-Producing Alishewanella jeotgali Isolated from Traditional Korean Fermented Seafood.</title>
        <authorList>
            <person name="Jung J."/>
            <person name="Chun J."/>
            <person name="Park W."/>
        </authorList>
    </citation>
    <scope>NUCLEOTIDE SEQUENCE [LARGE SCALE GENOMIC DNA]</scope>
    <source>
        <strain evidence="1 2">KCTC 22429</strain>
    </source>
</reference>
<evidence type="ECO:0000313" key="1">
    <source>
        <dbReference type="EMBL" id="EHR39749.1"/>
    </source>
</evidence>
<dbReference type="EMBL" id="AHTH01000049">
    <property type="protein sequence ID" value="EHR39749.1"/>
    <property type="molecule type" value="Genomic_DNA"/>
</dbReference>
<protein>
    <recommendedName>
        <fullName evidence="3">TetR family transcriptional regulator</fullName>
    </recommendedName>
</protein>
<evidence type="ECO:0000313" key="2">
    <source>
        <dbReference type="Proteomes" id="UP000012046"/>
    </source>
</evidence>
<dbReference type="AlphaFoldDB" id="H3ZIA7"/>
<dbReference type="Gene3D" id="1.10.357.10">
    <property type="entry name" value="Tetracycline Repressor, domain 2"/>
    <property type="match status" value="1"/>
</dbReference>
<sequence>MEAPTKAQILDTALQLATASSWEQLRLCDIASALNCPLSALYQQISTKDQLADAWFDRADQQMLSHCYQGRSASERLYLAISSWLNALAPYQQQTGQMLLYKLEPGHVHLQAAALLRISATVQWLREAAALSASGLARIGQELALSALFVGVFVHWLNDRSDGQQQTLQLLQRKLSAGDKLGLWR</sequence>
<dbReference type="eggNOG" id="COG1309">
    <property type="taxonomic scope" value="Bacteria"/>
</dbReference>
<comment type="caution">
    <text evidence="1">The sequence shown here is derived from an EMBL/GenBank/DDBJ whole genome shotgun (WGS) entry which is preliminary data.</text>
</comment>
<dbReference type="Proteomes" id="UP000012046">
    <property type="component" value="Unassembled WGS sequence"/>
</dbReference>
<dbReference type="SUPFAM" id="SSF46689">
    <property type="entry name" value="Homeodomain-like"/>
    <property type="match status" value="1"/>
</dbReference>
<proteinExistence type="predicted"/>
<keyword evidence="2" id="KW-1185">Reference proteome</keyword>
<dbReference type="InterPro" id="IPR009057">
    <property type="entry name" value="Homeodomain-like_sf"/>
</dbReference>
<name>H3ZIA7_9ALTE</name>
<gene>
    <name evidence="1" type="ORF">AJE_15589</name>
</gene>